<sequence>MMIRESKITFWNHPIWSGASELSGVAIPEAGGLAVTGKHATVAGEPGIHIPKDPEALAAFETFEGDEKKLTPEEEAIEKKKQKKKVKRQQYKAKRKSKAAAAAAASGSAVPETTTTEGETELEPTPEPESVADTTLESNDKSLGKEEKSTLEAASIAGAGAAVGAATAGGVALSNDAHPSTLDPKALSQTSPESSKPSDELVTEESFEQPTTNRNSIAPVAGANILDNSKPINDSEEKKDPVVAAAKEESVPGIVSNPAVPNDVKDSTTAPAKDSAPEKEVDASPVVKSEEPKSTGTAAAAGTAVAGTAAGTAAAATSPKSKNLASEEEIVIAQGGEDSKSVKEQIVAANGDVTVEEIQPTESEAQRLTEEANLNKKTPSQSSKKSAAKTAAPAAAAAAPAAAAAAPAKDTKTAAPAKDTKSTAPSTTESDKKDKKKKKTSLCL</sequence>
<organism evidence="2 3">
    <name type="scientific">Cerrena zonata</name>
    <dbReference type="NCBI Taxonomy" id="2478898"/>
    <lineage>
        <taxon>Eukaryota</taxon>
        <taxon>Fungi</taxon>
        <taxon>Dikarya</taxon>
        <taxon>Basidiomycota</taxon>
        <taxon>Agaricomycotina</taxon>
        <taxon>Agaricomycetes</taxon>
        <taxon>Polyporales</taxon>
        <taxon>Cerrenaceae</taxon>
        <taxon>Cerrena</taxon>
    </lineage>
</organism>
<feature type="compositionally biased region" description="Low complexity" evidence="1">
    <location>
        <begin position="376"/>
        <end position="425"/>
    </location>
</feature>
<keyword evidence="3" id="KW-1185">Reference proteome</keyword>
<dbReference type="Proteomes" id="UP001385951">
    <property type="component" value="Unassembled WGS sequence"/>
</dbReference>
<evidence type="ECO:0000313" key="3">
    <source>
        <dbReference type="Proteomes" id="UP001385951"/>
    </source>
</evidence>
<evidence type="ECO:0000256" key="1">
    <source>
        <dbReference type="SAM" id="MobiDB-lite"/>
    </source>
</evidence>
<reference evidence="2 3" key="1">
    <citation type="submission" date="2022-09" db="EMBL/GenBank/DDBJ databases">
        <authorList>
            <person name="Palmer J.M."/>
        </authorList>
    </citation>
    <scope>NUCLEOTIDE SEQUENCE [LARGE SCALE GENOMIC DNA]</scope>
    <source>
        <strain evidence="2 3">DSM 7382</strain>
    </source>
</reference>
<feature type="compositionally biased region" description="Basic and acidic residues" evidence="1">
    <location>
        <begin position="233"/>
        <end position="250"/>
    </location>
</feature>
<dbReference type="EMBL" id="JASBNA010000013">
    <property type="protein sequence ID" value="KAK7687535.1"/>
    <property type="molecule type" value="Genomic_DNA"/>
</dbReference>
<feature type="compositionally biased region" description="Basic residues" evidence="1">
    <location>
        <begin position="80"/>
        <end position="98"/>
    </location>
</feature>
<feature type="compositionally biased region" description="Basic residues" evidence="1">
    <location>
        <begin position="434"/>
        <end position="444"/>
    </location>
</feature>
<feature type="compositionally biased region" description="Basic and acidic residues" evidence="1">
    <location>
        <begin position="275"/>
        <end position="293"/>
    </location>
</feature>
<evidence type="ECO:0000313" key="2">
    <source>
        <dbReference type="EMBL" id="KAK7687535.1"/>
    </source>
</evidence>
<gene>
    <name evidence="2" type="ORF">QCA50_009415</name>
</gene>
<feature type="region of interest" description="Disordered" evidence="1">
    <location>
        <begin position="65"/>
        <end position="150"/>
    </location>
</feature>
<proteinExistence type="predicted"/>
<feature type="compositionally biased region" description="Basic and acidic residues" evidence="1">
    <location>
        <begin position="364"/>
        <end position="374"/>
    </location>
</feature>
<feature type="compositionally biased region" description="Basic and acidic residues" evidence="1">
    <location>
        <begin position="138"/>
        <end position="150"/>
    </location>
</feature>
<feature type="compositionally biased region" description="Low complexity" evidence="1">
    <location>
        <begin position="99"/>
        <end position="117"/>
    </location>
</feature>
<comment type="caution">
    <text evidence="2">The sequence shown here is derived from an EMBL/GenBank/DDBJ whole genome shotgun (WGS) entry which is preliminary data.</text>
</comment>
<dbReference type="AlphaFoldDB" id="A0AAW0GES5"/>
<accession>A0AAW0GES5</accession>
<feature type="compositionally biased region" description="Low complexity" evidence="1">
    <location>
        <begin position="295"/>
        <end position="317"/>
    </location>
</feature>
<protein>
    <submittedName>
        <fullName evidence="2">Uncharacterized protein</fullName>
    </submittedName>
</protein>
<name>A0AAW0GES5_9APHY</name>
<feature type="region of interest" description="Disordered" evidence="1">
    <location>
        <begin position="350"/>
        <end position="444"/>
    </location>
</feature>
<feature type="region of interest" description="Disordered" evidence="1">
    <location>
        <begin position="172"/>
        <end position="326"/>
    </location>
</feature>